<feature type="transmembrane region" description="Helical" evidence="6">
    <location>
        <begin position="79"/>
        <end position="103"/>
    </location>
</feature>
<dbReference type="PIRSF" id="PIRSF006060">
    <property type="entry name" value="AA_transporter"/>
    <property type="match status" value="1"/>
</dbReference>
<feature type="transmembrane region" description="Helical" evidence="6">
    <location>
        <begin position="433"/>
        <end position="456"/>
    </location>
</feature>
<feature type="transmembrane region" description="Helical" evidence="6">
    <location>
        <begin position="301"/>
        <end position="321"/>
    </location>
</feature>
<keyword evidence="4 6" id="KW-1133">Transmembrane helix</keyword>
<organism evidence="7 8">
    <name type="scientific">Penicillium brevicompactum</name>
    <dbReference type="NCBI Taxonomy" id="5074"/>
    <lineage>
        <taxon>Eukaryota</taxon>
        <taxon>Fungi</taxon>
        <taxon>Dikarya</taxon>
        <taxon>Ascomycota</taxon>
        <taxon>Pezizomycotina</taxon>
        <taxon>Eurotiomycetes</taxon>
        <taxon>Eurotiomycetidae</taxon>
        <taxon>Eurotiales</taxon>
        <taxon>Aspergillaceae</taxon>
        <taxon>Penicillium</taxon>
    </lineage>
</organism>
<comment type="subcellular location">
    <subcellularLocation>
        <location evidence="1">Membrane</location>
        <topology evidence="1">Multi-pass membrane protein</topology>
    </subcellularLocation>
</comment>
<dbReference type="GO" id="GO:0016020">
    <property type="term" value="C:membrane"/>
    <property type="evidence" value="ECO:0007669"/>
    <property type="project" value="UniProtKB-SubCell"/>
</dbReference>
<feature type="transmembrane region" description="Helical" evidence="6">
    <location>
        <begin position="352"/>
        <end position="375"/>
    </location>
</feature>
<evidence type="ECO:0000256" key="6">
    <source>
        <dbReference type="SAM" id="Phobius"/>
    </source>
</evidence>
<dbReference type="Pfam" id="PF13520">
    <property type="entry name" value="AA_permease_2"/>
    <property type="match status" value="2"/>
</dbReference>
<feature type="transmembrane region" description="Helical" evidence="6">
    <location>
        <begin position="167"/>
        <end position="189"/>
    </location>
</feature>
<keyword evidence="5 6" id="KW-0472">Membrane</keyword>
<evidence type="ECO:0000256" key="3">
    <source>
        <dbReference type="ARBA" id="ARBA00022692"/>
    </source>
</evidence>
<feature type="transmembrane region" description="Helical" evidence="6">
    <location>
        <begin position="248"/>
        <end position="269"/>
    </location>
</feature>
<evidence type="ECO:0000256" key="4">
    <source>
        <dbReference type="ARBA" id="ARBA00022989"/>
    </source>
</evidence>
<comment type="caution">
    <text evidence="7">The sequence shown here is derived from an EMBL/GenBank/DDBJ whole genome shotgun (WGS) entry which is preliminary data.</text>
</comment>
<protein>
    <submittedName>
        <fullName evidence="7">Amino acid/polyamine transporter I</fullName>
    </submittedName>
</protein>
<reference evidence="7" key="2">
    <citation type="journal article" date="2023" name="IMA Fungus">
        <title>Comparative genomic study of the Penicillium genus elucidates a diverse pangenome and 15 lateral gene transfer events.</title>
        <authorList>
            <person name="Petersen C."/>
            <person name="Sorensen T."/>
            <person name="Nielsen M.R."/>
            <person name="Sondergaard T.E."/>
            <person name="Sorensen J.L."/>
            <person name="Fitzpatrick D.A."/>
            <person name="Frisvad J.C."/>
            <person name="Nielsen K.L."/>
        </authorList>
    </citation>
    <scope>NUCLEOTIDE SEQUENCE</scope>
    <source>
        <strain evidence="7">IBT 35673</strain>
    </source>
</reference>
<dbReference type="EMBL" id="JAPZBQ010000005">
    <property type="protein sequence ID" value="KAJ5329264.1"/>
    <property type="molecule type" value="Genomic_DNA"/>
</dbReference>
<dbReference type="GO" id="GO:0022857">
    <property type="term" value="F:transmembrane transporter activity"/>
    <property type="evidence" value="ECO:0007669"/>
    <property type="project" value="InterPro"/>
</dbReference>
<dbReference type="InterPro" id="IPR002293">
    <property type="entry name" value="AA/rel_permease1"/>
</dbReference>
<keyword evidence="3 6" id="KW-0812">Transmembrane</keyword>
<feature type="transmembrane region" description="Helical" evidence="6">
    <location>
        <begin position="381"/>
        <end position="399"/>
    </location>
</feature>
<sequence length="502" mass="54737">MASYELKNTQILGGHEAREVSSHDRDDFHLQRLGKAPVLKRNFGILSILGFSCTIIATWEGLLDTFIIALTNGGSAGAVYAYIFAWTGTTCSFLVLSELASMAPTSGGQYHWCAMLAPQKRMKFWSYITGWLAVIGWQAAFASTAFLCGTEIQGAAILAHKNYNAEAYQGTLILWASFFGILIPLTYMADHRTKEQVFLEFTNGGGFATDGLSWFVGMTGCVFAFAGGDAAVHMAEEVANASRAIPRAIMLSIVINGTLGFGMLIAVLFCMGDLEVALNSNTGYPYIEIFYQATNSVPGTLAMVSVNLIISVCSVIGMLAATSRQFWSFARDRGIPGWRWWSHVSGRHLPTYSVYLTMTVAWLLGLINIGSSVALNDVTSMAVSGLYASYLTVALLLLYRRCCGDISTSDDNDEMIINVPGAKLVWGPFRVPGILGMLVNGYACIYMTIVVFFSFWPSSMNPSVEDMNYSVVGTVGVVILAILYYFVRARNIYTGPVMEVSM</sequence>
<dbReference type="PANTHER" id="PTHR45649:SF25">
    <property type="entry name" value="TRANSPORTER, PUTATIVE (EUROFUNG)-RELATED"/>
    <property type="match status" value="1"/>
</dbReference>
<feature type="transmembrane region" description="Helical" evidence="6">
    <location>
        <begin position="468"/>
        <end position="487"/>
    </location>
</feature>
<evidence type="ECO:0000256" key="2">
    <source>
        <dbReference type="ARBA" id="ARBA00022448"/>
    </source>
</evidence>
<proteinExistence type="predicted"/>
<feature type="transmembrane region" description="Helical" evidence="6">
    <location>
        <begin position="124"/>
        <end position="147"/>
    </location>
</feature>
<dbReference type="Proteomes" id="UP001147695">
    <property type="component" value="Unassembled WGS sequence"/>
</dbReference>
<feature type="transmembrane region" description="Helical" evidence="6">
    <location>
        <begin position="42"/>
        <end position="59"/>
    </location>
</feature>
<dbReference type="AlphaFoldDB" id="A0A9W9Q8T9"/>
<evidence type="ECO:0000256" key="1">
    <source>
        <dbReference type="ARBA" id="ARBA00004141"/>
    </source>
</evidence>
<dbReference type="Gene3D" id="1.20.1740.10">
    <property type="entry name" value="Amino acid/polyamine transporter I"/>
    <property type="match status" value="1"/>
</dbReference>
<evidence type="ECO:0000256" key="5">
    <source>
        <dbReference type="ARBA" id="ARBA00023136"/>
    </source>
</evidence>
<name>A0A9W9Q8T9_PENBR</name>
<dbReference type="PANTHER" id="PTHR45649">
    <property type="entry name" value="AMINO-ACID PERMEASE BAT1"/>
    <property type="match status" value="1"/>
</dbReference>
<reference evidence="7" key="1">
    <citation type="submission" date="2022-12" db="EMBL/GenBank/DDBJ databases">
        <authorList>
            <person name="Petersen C."/>
        </authorList>
    </citation>
    <scope>NUCLEOTIDE SEQUENCE</scope>
    <source>
        <strain evidence="7">IBT 35673</strain>
    </source>
</reference>
<accession>A0A9W9Q8T9</accession>
<keyword evidence="2" id="KW-0813">Transport</keyword>
<evidence type="ECO:0000313" key="7">
    <source>
        <dbReference type="EMBL" id="KAJ5329264.1"/>
    </source>
</evidence>
<gene>
    <name evidence="7" type="ORF">N7452_009654</name>
</gene>
<evidence type="ECO:0000313" key="8">
    <source>
        <dbReference type="Proteomes" id="UP001147695"/>
    </source>
</evidence>